<accession>A0A0F9IP33</accession>
<feature type="transmembrane region" description="Helical" evidence="1">
    <location>
        <begin position="104"/>
        <end position="126"/>
    </location>
</feature>
<keyword evidence="1" id="KW-0812">Transmembrane</keyword>
<keyword evidence="1" id="KW-1133">Transmembrane helix</keyword>
<organism evidence="2">
    <name type="scientific">marine sediment metagenome</name>
    <dbReference type="NCBI Taxonomy" id="412755"/>
    <lineage>
        <taxon>unclassified sequences</taxon>
        <taxon>metagenomes</taxon>
        <taxon>ecological metagenomes</taxon>
    </lineage>
</organism>
<evidence type="ECO:0000256" key="1">
    <source>
        <dbReference type="SAM" id="Phobius"/>
    </source>
</evidence>
<sequence length="136" mass="15755">MPIKRQYKIFDKNLKLSYLTANEAKELDETFKRISKALVQAEADRKENSTLSRQVKQKKVVRNFRDTFKKVALVLAGLALLVPPVAVGWGIWVLGSPGIHWEVYLQRVFLLGLILVVERYIFVWYAKAYLDKMKKG</sequence>
<gene>
    <name evidence="2" type="ORF">LCGC14_1555340</name>
</gene>
<reference evidence="2" key="1">
    <citation type="journal article" date="2015" name="Nature">
        <title>Complex archaea that bridge the gap between prokaryotes and eukaryotes.</title>
        <authorList>
            <person name="Spang A."/>
            <person name="Saw J.H."/>
            <person name="Jorgensen S.L."/>
            <person name="Zaremba-Niedzwiedzka K."/>
            <person name="Martijn J."/>
            <person name="Lind A.E."/>
            <person name="van Eijk R."/>
            <person name="Schleper C."/>
            <person name="Guy L."/>
            <person name="Ettema T.J."/>
        </authorList>
    </citation>
    <scope>NUCLEOTIDE SEQUENCE</scope>
</reference>
<feature type="transmembrane region" description="Helical" evidence="1">
    <location>
        <begin position="71"/>
        <end position="92"/>
    </location>
</feature>
<proteinExistence type="predicted"/>
<keyword evidence="1" id="KW-0472">Membrane</keyword>
<evidence type="ECO:0000313" key="2">
    <source>
        <dbReference type="EMBL" id="KKM51488.1"/>
    </source>
</evidence>
<name>A0A0F9IP33_9ZZZZ</name>
<dbReference type="EMBL" id="LAZR01011946">
    <property type="protein sequence ID" value="KKM51488.1"/>
    <property type="molecule type" value="Genomic_DNA"/>
</dbReference>
<comment type="caution">
    <text evidence="2">The sequence shown here is derived from an EMBL/GenBank/DDBJ whole genome shotgun (WGS) entry which is preliminary data.</text>
</comment>
<protein>
    <submittedName>
        <fullName evidence="2">Uncharacterized protein</fullName>
    </submittedName>
</protein>
<dbReference type="AlphaFoldDB" id="A0A0F9IP33"/>